<name>A0A840UL59_9FIRM</name>
<proteinExistence type="predicted"/>
<dbReference type="Proteomes" id="UP000559117">
    <property type="component" value="Unassembled WGS sequence"/>
</dbReference>
<dbReference type="AlphaFoldDB" id="A0A840UL59"/>
<protein>
    <submittedName>
        <fullName evidence="1">Uncharacterized protein</fullName>
    </submittedName>
</protein>
<evidence type="ECO:0000313" key="2">
    <source>
        <dbReference type="Proteomes" id="UP000559117"/>
    </source>
</evidence>
<evidence type="ECO:0000313" key="1">
    <source>
        <dbReference type="EMBL" id="MBB5336900.1"/>
    </source>
</evidence>
<dbReference type="EMBL" id="JACHFH010000027">
    <property type="protein sequence ID" value="MBB5336900.1"/>
    <property type="molecule type" value="Genomic_DNA"/>
</dbReference>
<reference evidence="1 2" key="1">
    <citation type="submission" date="2020-08" db="EMBL/GenBank/DDBJ databases">
        <title>Genomic Encyclopedia of Type Strains, Phase IV (KMG-IV): sequencing the most valuable type-strain genomes for metagenomic binning, comparative biology and taxonomic classification.</title>
        <authorList>
            <person name="Goeker M."/>
        </authorList>
    </citation>
    <scope>NUCLEOTIDE SEQUENCE [LARGE SCALE GENOMIC DNA]</scope>
    <source>
        <strain evidence="1 2">DSM 24661</strain>
    </source>
</reference>
<comment type="caution">
    <text evidence="1">The sequence shown here is derived from an EMBL/GenBank/DDBJ whole genome shotgun (WGS) entry which is preliminary data.</text>
</comment>
<keyword evidence="2" id="KW-1185">Reference proteome</keyword>
<sequence length="48" mass="5591">MRRSSAFLIVISVLKRKPAYIRESVYFILVHEIMATISKPKLIINDKT</sequence>
<organism evidence="1 2">
    <name type="scientific">Pectinatus brassicae</name>
    <dbReference type="NCBI Taxonomy" id="862415"/>
    <lineage>
        <taxon>Bacteria</taxon>
        <taxon>Bacillati</taxon>
        <taxon>Bacillota</taxon>
        <taxon>Negativicutes</taxon>
        <taxon>Selenomonadales</taxon>
        <taxon>Selenomonadaceae</taxon>
        <taxon>Pectinatus</taxon>
    </lineage>
</organism>
<gene>
    <name evidence="1" type="ORF">HNR32_002055</name>
</gene>
<accession>A0A840UL59</accession>